<evidence type="ECO:0000313" key="10">
    <source>
        <dbReference type="Proteomes" id="UP000092528"/>
    </source>
</evidence>
<gene>
    <name evidence="9" type="primary">lig1</name>
    <name evidence="9" type="ORF">VSVS05_01388</name>
</gene>
<dbReference type="STRING" id="45658.VSVS12_01765"/>
<proteinExistence type="predicted"/>
<keyword evidence="10" id="KW-1185">Reference proteome</keyword>
<name>A0A1C7F8Q7_9VIBR</name>
<dbReference type="GO" id="GO:0006260">
    <property type="term" value="P:DNA replication"/>
    <property type="evidence" value="ECO:0007669"/>
    <property type="project" value="UniProtKB-KW"/>
</dbReference>
<evidence type="ECO:0000256" key="2">
    <source>
        <dbReference type="ARBA" id="ARBA00022598"/>
    </source>
</evidence>
<evidence type="ECO:0000256" key="5">
    <source>
        <dbReference type="ARBA" id="ARBA00023204"/>
    </source>
</evidence>
<dbReference type="EMBL" id="CP016414">
    <property type="protein sequence ID" value="ANU36515.1"/>
    <property type="molecule type" value="Genomic_DNA"/>
</dbReference>
<dbReference type="RefSeq" id="WP_065545320.1">
    <property type="nucleotide sequence ID" value="NZ_CP016414.1"/>
</dbReference>
<dbReference type="GeneID" id="96873635"/>
<dbReference type="NCBIfam" id="NF006592">
    <property type="entry name" value="PRK09125.1"/>
    <property type="match status" value="1"/>
</dbReference>
<comment type="catalytic activity">
    <reaction evidence="6">
        <text>ATP + (deoxyribonucleotide)n-3'-hydroxyl + 5'-phospho-(deoxyribonucleotide)m = (deoxyribonucleotide)n+m + AMP + diphosphate.</text>
        <dbReference type="EC" id="6.5.1.1"/>
    </reaction>
</comment>
<dbReference type="GO" id="GO:0005524">
    <property type="term" value="F:ATP binding"/>
    <property type="evidence" value="ECO:0007669"/>
    <property type="project" value="InterPro"/>
</dbReference>
<dbReference type="Pfam" id="PF14743">
    <property type="entry name" value="DNA_ligase_OB_2"/>
    <property type="match status" value="1"/>
</dbReference>
<feature type="domain" description="ATP-dependent DNA ligase family profile" evidence="8">
    <location>
        <begin position="140"/>
        <end position="235"/>
    </location>
</feature>
<dbReference type="PATRIC" id="fig|45658.7.peg.1366"/>
<dbReference type="Gene3D" id="3.30.470.30">
    <property type="entry name" value="DNA ligase/mRNA capping enzyme"/>
    <property type="match status" value="1"/>
</dbReference>
<dbReference type="EC" id="6.5.1.1" evidence="9"/>
<dbReference type="PANTHER" id="PTHR47810:SF1">
    <property type="entry name" value="DNA LIGASE B"/>
    <property type="match status" value="1"/>
</dbReference>
<evidence type="ECO:0000256" key="6">
    <source>
        <dbReference type="ARBA" id="ARBA00034003"/>
    </source>
</evidence>
<evidence type="ECO:0000259" key="8">
    <source>
        <dbReference type="PROSITE" id="PS50160"/>
    </source>
</evidence>
<keyword evidence="7" id="KW-0732">Signal</keyword>
<keyword evidence="5" id="KW-0234">DNA repair</keyword>
<dbReference type="InterPro" id="IPR029319">
    <property type="entry name" value="DNA_ligase_OB"/>
</dbReference>
<reference evidence="9 10" key="1">
    <citation type="submission" date="2016-07" db="EMBL/GenBank/DDBJ databases">
        <title>Genome sequencing of Vibrio scophthalmi strain VS-05, an isolated from Paralichthys olivaceus.</title>
        <authorList>
            <person name="Han H.-J."/>
        </authorList>
    </citation>
    <scope>NUCLEOTIDE SEQUENCE [LARGE SCALE GENOMIC DNA]</scope>
    <source>
        <strain evidence="9 10">VS-05</strain>
    </source>
</reference>
<evidence type="ECO:0000256" key="7">
    <source>
        <dbReference type="SAM" id="SignalP"/>
    </source>
</evidence>
<dbReference type="EC" id="6.5.1.7" evidence="9"/>
<keyword evidence="4" id="KW-0227">DNA damage</keyword>
<dbReference type="EC" id="6.5.1.6" evidence="9"/>
<feature type="chain" id="PRO_5008885498" evidence="7">
    <location>
        <begin position="21"/>
        <end position="288"/>
    </location>
</feature>
<dbReference type="InterPro" id="IPR016059">
    <property type="entry name" value="DNA_ligase_ATP-dep_CS"/>
</dbReference>
<dbReference type="InterPro" id="IPR050326">
    <property type="entry name" value="NAD_dep_DNA_ligaseB"/>
</dbReference>
<dbReference type="PROSITE" id="PS50160">
    <property type="entry name" value="DNA_LIGASE_A3"/>
    <property type="match status" value="1"/>
</dbReference>
<dbReference type="Gene3D" id="3.30.1490.70">
    <property type="match status" value="1"/>
</dbReference>
<keyword evidence="3" id="KW-0235">DNA replication</keyword>
<dbReference type="GO" id="GO:0006281">
    <property type="term" value="P:DNA repair"/>
    <property type="evidence" value="ECO:0007669"/>
    <property type="project" value="UniProtKB-KW"/>
</dbReference>
<keyword evidence="2 9" id="KW-0436">Ligase</keyword>
<dbReference type="PANTHER" id="PTHR47810">
    <property type="entry name" value="DNA LIGASE"/>
    <property type="match status" value="1"/>
</dbReference>
<feature type="signal peptide" evidence="7">
    <location>
        <begin position="1"/>
        <end position="20"/>
    </location>
</feature>
<evidence type="ECO:0000313" key="9">
    <source>
        <dbReference type="EMBL" id="ANU36515.1"/>
    </source>
</evidence>
<dbReference type="Pfam" id="PF01068">
    <property type="entry name" value="DNA_ligase_A_M"/>
    <property type="match status" value="1"/>
</dbReference>
<comment type="cofactor">
    <cofactor evidence="1">
        <name>a divalent metal cation</name>
        <dbReference type="ChEBI" id="CHEBI:60240"/>
    </cofactor>
</comment>
<dbReference type="GO" id="GO:0003910">
    <property type="term" value="F:DNA ligase (ATP) activity"/>
    <property type="evidence" value="ECO:0007669"/>
    <property type="project" value="UniProtKB-EC"/>
</dbReference>
<dbReference type="SUPFAM" id="SSF50249">
    <property type="entry name" value="Nucleic acid-binding proteins"/>
    <property type="match status" value="1"/>
</dbReference>
<dbReference type="Proteomes" id="UP000092528">
    <property type="component" value="Chromosome 1"/>
</dbReference>
<sequence>MQRTLSAVASGLLFSLSSHASEHAAITPLEPSSMMPVLLATSYEQGIDITQYWQSEKLDGIRALWDGSQLRTRSGRAIVAPAWFTKPLPDYPLEGELWAGRGNFHIVQQTVLDHQPVEQGWQKIEFMLFDMPQAAGDYEKRYYNILYLVKKMKAKHVDYVEHTPISSERELFRHLDNVNNRQGEGIMLRRIDSRYQAGRSSDLLKLKLHQDDEAIVVGYKLGKGKYKGQMGAVLVEWKPGVRFYIGSGFSDELRKSPPPLGSRITFRHNGYTSNDIPKFARFVRVRIE</sequence>
<dbReference type="AlphaFoldDB" id="A0A1C7F8Q7"/>
<evidence type="ECO:0000256" key="4">
    <source>
        <dbReference type="ARBA" id="ARBA00022763"/>
    </source>
</evidence>
<accession>A0A1C7F8Q7</accession>
<organism evidence="9 10">
    <name type="scientific">Vibrio scophthalmi</name>
    <dbReference type="NCBI Taxonomy" id="45658"/>
    <lineage>
        <taxon>Bacteria</taxon>
        <taxon>Pseudomonadati</taxon>
        <taxon>Pseudomonadota</taxon>
        <taxon>Gammaproteobacteria</taxon>
        <taxon>Vibrionales</taxon>
        <taxon>Vibrionaceae</taxon>
        <taxon>Vibrio</taxon>
    </lineage>
</organism>
<dbReference type="SUPFAM" id="SSF56091">
    <property type="entry name" value="DNA ligase/mRNA capping enzyme, catalytic domain"/>
    <property type="match status" value="1"/>
</dbReference>
<dbReference type="InterPro" id="IPR012310">
    <property type="entry name" value="DNA_ligase_ATP-dep_cent"/>
</dbReference>
<dbReference type="CDD" id="cd07896">
    <property type="entry name" value="Adenylation_kDNA_ligase_like"/>
    <property type="match status" value="1"/>
</dbReference>
<dbReference type="Gene3D" id="2.40.50.140">
    <property type="entry name" value="Nucleic acid-binding proteins"/>
    <property type="match status" value="1"/>
</dbReference>
<evidence type="ECO:0000256" key="3">
    <source>
        <dbReference type="ARBA" id="ARBA00022705"/>
    </source>
</evidence>
<protein>
    <submittedName>
        <fullName evidence="9">DNA ligase (ATP)</fullName>
        <ecNumber evidence="9">6.5.1.1</ecNumber>
        <ecNumber evidence="9">6.5.1.6</ecNumber>
        <ecNumber evidence="9">6.5.1.7</ecNumber>
    </submittedName>
</protein>
<dbReference type="GO" id="GO:0006310">
    <property type="term" value="P:DNA recombination"/>
    <property type="evidence" value="ECO:0007669"/>
    <property type="project" value="InterPro"/>
</dbReference>
<dbReference type="CDD" id="cd08041">
    <property type="entry name" value="OBF_kDNA_ligase_like"/>
    <property type="match status" value="1"/>
</dbReference>
<dbReference type="PROSITE" id="PS00333">
    <property type="entry name" value="DNA_LIGASE_A2"/>
    <property type="match status" value="1"/>
</dbReference>
<dbReference type="InterPro" id="IPR012340">
    <property type="entry name" value="NA-bd_OB-fold"/>
</dbReference>
<evidence type="ECO:0000256" key="1">
    <source>
        <dbReference type="ARBA" id="ARBA00001968"/>
    </source>
</evidence>